<dbReference type="PANTHER" id="PTHR33281">
    <property type="entry name" value="UPF0187 PROTEIN YNEE"/>
    <property type="match status" value="1"/>
</dbReference>
<evidence type="ECO:0000256" key="4">
    <source>
        <dbReference type="ARBA" id="ARBA00022989"/>
    </source>
</evidence>
<feature type="transmembrane region" description="Helical" evidence="8">
    <location>
        <begin position="404"/>
        <end position="426"/>
    </location>
</feature>
<evidence type="ECO:0000256" key="6">
    <source>
        <dbReference type="ARBA" id="ARBA00023136"/>
    </source>
</evidence>
<feature type="region of interest" description="Disordered" evidence="7">
    <location>
        <begin position="171"/>
        <end position="194"/>
    </location>
</feature>
<keyword evidence="5" id="KW-0406">Ion transport</keyword>
<evidence type="ECO:0000256" key="1">
    <source>
        <dbReference type="ARBA" id="ARBA00004141"/>
    </source>
</evidence>
<evidence type="ECO:0000256" key="5">
    <source>
        <dbReference type="ARBA" id="ARBA00023065"/>
    </source>
</evidence>
<keyword evidence="4 8" id="KW-1133">Transmembrane helix</keyword>
<evidence type="ECO:0000313" key="9">
    <source>
        <dbReference type="EMBL" id="CAD9609930.1"/>
    </source>
</evidence>
<evidence type="ECO:0008006" key="10">
    <source>
        <dbReference type="Google" id="ProtNLM"/>
    </source>
</evidence>
<protein>
    <recommendedName>
        <fullName evidence="10">Bestrophin homolog</fullName>
    </recommendedName>
</protein>
<feature type="compositionally biased region" description="Basic residues" evidence="7">
    <location>
        <begin position="171"/>
        <end position="187"/>
    </location>
</feature>
<dbReference type="EMBL" id="HBGY01031452">
    <property type="protein sequence ID" value="CAD9609930.1"/>
    <property type="molecule type" value="Transcribed_RNA"/>
</dbReference>
<dbReference type="InterPro" id="IPR044669">
    <property type="entry name" value="YneE/VCCN1/2-like"/>
</dbReference>
<reference evidence="9" key="1">
    <citation type="submission" date="2021-01" db="EMBL/GenBank/DDBJ databases">
        <authorList>
            <person name="Corre E."/>
            <person name="Pelletier E."/>
            <person name="Niang G."/>
            <person name="Scheremetjew M."/>
            <person name="Finn R."/>
            <person name="Kale V."/>
            <person name="Holt S."/>
            <person name="Cochrane G."/>
            <person name="Meng A."/>
            <person name="Brown T."/>
            <person name="Cohen L."/>
        </authorList>
    </citation>
    <scope>NUCLEOTIDE SEQUENCE</scope>
    <source>
        <strain evidence="9">B650</strain>
    </source>
</reference>
<gene>
    <name evidence="9" type="ORF">LDAN0321_LOCUS19611</name>
</gene>
<keyword evidence="3 8" id="KW-0812">Transmembrane</keyword>
<sequence>MIPYQGDLFGFGILTRVHGSAVYKAVLPSCISTLFYLLMYYLFPDGEELDTVEDRALTHAYAIGVLVAAFTFLLTFRANFGYNRYWEGAGAVHQMQGKWLDLGMDLAAFHYQSANYKSNMPPAYGAHPDITSVVRSREREQFSNLDEDILGDCTGETCESNGFFGKLFKKKRKPADKKARNSKHKSIHDRPPVPARSKLAVAPSFRKTPGKQMEMQSLLTSQSRLDGGIEEAPSLFLQEAVHLISLMSAVALSTLRVDIEGAESPLIPYVPGAPWPPVDPDETPKEIIDEFTQKKSSKMEKNMRFLLGTDRTARNRFLYNAARPMRVLGGVSDAEIKLLSAARGPLAKTALCTMWMQEFITREYMAGSTGNVAPPIVSRLYQLCTDGMVGYNQARKVAYIPFPFVHAQIAALFIVVLLPVVPLLMLTFVDPAWLGALLTFFSILCFCGLHEVARELENPFKNEPNDLPLVTIQAQFNEALLVMYAGYHPDAWWNLPTENETEGFTTIPENGNGAV</sequence>
<dbReference type="GO" id="GO:0005254">
    <property type="term" value="F:chloride channel activity"/>
    <property type="evidence" value="ECO:0007669"/>
    <property type="project" value="InterPro"/>
</dbReference>
<dbReference type="PANTHER" id="PTHR33281:SF20">
    <property type="match status" value="1"/>
</dbReference>
<dbReference type="GO" id="GO:0016020">
    <property type="term" value="C:membrane"/>
    <property type="evidence" value="ECO:0007669"/>
    <property type="project" value="UniProtKB-SubCell"/>
</dbReference>
<evidence type="ECO:0000256" key="8">
    <source>
        <dbReference type="SAM" id="Phobius"/>
    </source>
</evidence>
<feature type="transmembrane region" description="Helical" evidence="8">
    <location>
        <begin position="21"/>
        <end position="43"/>
    </location>
</feature>
<dbReference type="AlphaFoldDB" id="A0A7S2LLG6"/>
<keyword evidence="6 8" id="KW-0472">Membrane</keyword>
<evidence type="ECO:0000256" key="2">
    <source>
        <dbReference type="ARBA" id="ARBA00022448"/>
    </source>
</evidence>
<feature type="transmembrane region" description="Helical" evidence="8">
    <location>
        <begin position="58"/>
        <end position="76"/>
    </location>
</feature>
<proteinExistence type="predicted"/>
<feature type="transmembrane region" description="Helical" evidence="8">
    <location>
        <begin position="432"/>
        <end position="453"/>
    </location>
</feature>
<keyword evidence="2" id="KW-0813">Transport</keyword>
<name>A0A7S2LLG6_9STRA</name>
<accession>A0A7S2LLG6</accession>
<dbReference type="Pfam" id="PF25539">
    <property type="entry name" value="Bestrophin_2"/>
    <property type="match status" value="1"/>
</dbReference>
<evidence type="ECO:0000256" key="7">
    <source>
        <dbReference type="SAM" id="MobiDB-lite"/>
    </source>
</evidence>
<evidence type="ECO:0000256" key="3">
    <source>
        <dbReference type="ARBA" id="ARBA00022692"/>
    </source>
</evidence>
<organism evidence="9">
    <name type="scientific">Leptocylindrus danicus</name>
    <dbReference type="NCBI Taxonomy" id="163516"/>
    <lineage>
        <taxon>Eukaryota</taxon>
        <taxon>Sar</taxon>
        <taxon>Stramenopiles</taxon>
        <taxon>Ochrophyta</taxon>
        <taxon>Bacillariophyta</taxon>
        <taxon>Coscinodiscophyceae</taxon>
        <taxon>Chaetocerotophycidae</taxon>
        <taxon>Leptocylindrales</taxon>
        <taxon>Leptocylindraceae</taxon>
        <taxon>Leptocylindrus</taxon>
    </lineage>
</organism>
<comment type="subcellular location">
    <subcellularLocation>
        <location evidence="1">Membrane</location>
        <topology evidence="1">Multi-pass membrane protein</topology>
    </subcellularLocation>
</comment>